<evidence type="ECO:0000256" key="1">
    <source>
        <dbReference type="SAM" id="Phobius"/>
    </source>
</evidence>
<keyword evidence="3" id="KW-1185">Reference proteome</keyword>
<name>A0AAD3SJX7_NEPGR</name>
<dbReference type="EMBL" id="BSYO01000012">
    <property type="protein sequence ID" value="GMH12828.1"/>
    <property type="molecule type" value="Genomic_DNA"/>
</dbReference>
<gene>
    <name evidence="2" type="ORF">Nepgr_014669</name>
</gene>
<reference evidence="2" key="1">
    <citation type="submission" date="2023-05" db="EMBL/GenBank/DDBJ databases">
        <title>Nepenthes gracilis genome sequencing.</title>
        <authorList>
            <person name="Fukushima K."/>
        </authorList>
    </citation>
    <scope>NUCLEOTIDE SEQUENCE</scope>
    <source>
        <strain evidence="2">SING2019-196</strain>
    </source>
</reference>
<proteinExistence type="predicted"/>
<keyword evidence="1" id="KW-0812">Transmembrane</keyword>
<dbReference type="AlphaFoldDB" id="A0AAD3SJX7"/>
<organism evidence="2 3">
    <name type="scientific">Nepenthes gracilis</name>
    <name type="common">Slender pitcher plant</name>
    <dbReference type="NCBI Taxonomy" id="150966"/>
    <lineage>
        <taxon>Eukaryota</taxon>
        <taxon>Viridiplantae</taxon>
        <taxon>Streptophyta</taxon>
        <taxon>Embryophyta</taxon>
        <taxon>Tracheophyta</taxon>
        <taxon>Spermatophyta</taxon>
        <taxon>Magnoliopsida</taxon>
        <taxon>eudicotyledons</taxon>
        <taxon>Gunneridae</taxon>
        <taxon>Pentapetalae</taxon>
        <taxon>Caryophyllales</taxon>
        <taxon>Nepenthaceae</taxon>
        <taxon>Nepenthes</taxon>
    </lineage>
</organism>
<accession>A0AAD3SJX7</accession>
<evidence type="ECO:0000313" key="3">
    <source>
        <dbReference type="Proteomes" id="UP001279734"/>
    </source>
</evidence>
<protein>
    <submittedName>
        <fullName evidence="2">Uncharacterized protein</fullName>
    </submittedName>
</protein>
<comment type="caution">
    <text evidence="2">The sequence shown here is derived from an EMBL/GenBank/DDBJ whole genome shotgun (WGS) entry which is preliminary data.</text>
</comment>
<feature type="transmembrane region" description="Helical" evidence="1">
    <location>
        <begin position="32"/>
        <end position="54"/>
    </location>
</feature>
<dbReference type="Proteomes" id="UP001279734">
    <property type="component" value="Unassembled WGS sequence"/>
</dbReference>
<keyword evidence="1" id="KW-1133">Transmembrane helix</keyword>
<keyword evidence="1" id="KW-0472">Membrane</keyword>
<sequence>MRVALAMNWDQKAFLCHFHRIASCDCSLFCRWSWHGLIGFWLLTGAVVGNRLFLCGRPADRGRLHQIAIVFWAGLVGCGRSHLTPGPISFAAETDLGGNFADLGWGECFICRSHLFLRVMLMLHDVDSTLA</sequence>
<evidence type="ECO:0000313" key="2">
    <source>
        <dbReference type="EMBL" id="GMH12828.1"/>
    </source>
</evidence>